<gene>
    <name evidence="2" type="ORF">FHX71_002138</name>
</gene>
<organism evidence="2 3">
    <name type="scientific">Promicromonospora sukumoe</name>
    <dbReference type="NCBI Taxonomy" id="88382"/>
    <lineage>
        <taxon>Bacteria</taxon>
        <taxon>Bacillati</taxon>
        <taxon>Actinomycetota</taxon>
        <taxon>Actinomycetes</taxon>
        <taxon>Micrococcales</taxon>
        <taxon>Promicromonosporaceae</taxon>
        <taxon>Promicromonospora</taxon>
    </lineage>
</organism>
<dbReference type="RefSeq" id="WP_182616054.1">
    <property type="nucleotide sequence ID" value="NZ_BAAATF010000003.1"/>
</dbReference>
<keyword evidence="1" id="KW-0560">Oxidoreductase</keyword>
<dbReference type="Gene3D" id="3.40.50.720">
    <property type="entry name" value="NAD(P)-binding Rossmann-like Domain"/>
    <property type="match status" value="1"/>
</dbReference>
<dbReference type="AlphaFoldDB" id="A0A7W3PDZ7"/>
<evidence type="ECO:0000313" key="3">
    <source>
        <dbReference type="Proteomes" id="UP000540568"/>
    </source>
</evidence>
<comment type="caution">
    <text evidence="2">The sequence shown here is derived from an EMBL/GenBank/DDBJ whole genome shotgun (WGS) entry which is preliminary data.</text>
</comment>
<evidence type="ECO:0000313" key="2">
    <source>
        <dbReference type="EMBL" id="MBA8808196.1"/>
    </source>
</evidence>
<dbReference type="PANTHER" id="PTHR43157:SF31">
    <property type="entry name" value="PHOSPHATIDYLINOSITOL-GLYCAN BIOSYNTHESIS CLASS F PROTEIN"/>
    <property type="match status" value="1"/>
</dbReference>
<dbReference type="InterPro" id="IPR036291">
    <property type="entry name" value="NAD(P)-bd_dom_sf"/>
</dbReference>
<name>A0A7W3PDZ7_9MICO</name>
<dbReference type="Pfam" id="PF00106">
    <property type="entry name" value="adh_short"/>
    <property type="match status" value="1"/>
</dbReference>
<evidence type="ECO:0000256" key="1">
    <source>
        <dbReference type="ARBA" id="ARBA00023002"/>
    </source>
</evidence>
<dbReference type="PANTHER" id="PTHR43157">
    <property type="entry name" value="PHOSPHATIDYLINOSITOL-GLYCAN BIOSYNTHESIS CLASS F PROTEIN-RELATED"/>
    <property type="match status" value="1"/>
</dbReference>
<dbReference type="PRINTS" id="PR00081">
    <property type="entry name" value="GDHRDH"/>
</dbReference>
<protein>
    <submittedName>
        <fullName evidence="2">NAD(P)-dependent dehydrogenase (Short-subunit alcohol dehydrogenase family)</fullName>
    </submittedName>
</protein>
<reference evidence="2 3" key="1">
    <citation type="submission" date="2020-07" db="EMBL/GenBank/DDBJ databases">
        <title>Sequencing the genomes of 1000 actinobacteria strains.</title>
        <authorList>
            <person name="Klenk H.-P."/>
        </authorList>
    </citation>
    <scope>NUCLEOTIDE SEQUENCE [LARGE SCALE GENOMIC DNA]</scope>
    <source>
        <strain evidence="2 3">DSM 44121</strain>
    </source>
</reference>
<dbReference type="Proteomes" id="UP000540568">
    <property type="component" value="Unassembled WGS sequence"/>
</dbReference>
<accession>A0A7W3PDZ7</accession>
<dbReference type="InterPro" id="IPR002347">
    <property type="entry name" value="SDR_fam"/>
</dbReference>
<proteinExistence type="predicted"/>
<dbReference type="SUPFAM" id="SSF51735">
    <property type="entry name" value="NAD(P)-binding Rossmann-fold domains"/>
    <property type="match status" value="1"/>
</dbReference>
<dbReference type="GO" id="GO:0016491">
    <property type="term" value="F:oxidoreductase activity"/>
    <property type="evidence" value="ECO:0007669"/>
    <property type="project" value="UniProtKB-KW"/>
</dbReference>
<sequence>MDNPAPRTIVITGASDGIGAAAARALADAGHRVVVVGRSPEKTARVAGEVGADHFVADFARLADARRLARQLDEAYPRIDVLANNAGGILGVRTKTEDGFEPTLQVNHLAPFLLTSLLLDKLLASRATVIQTSSAGARLFGHLDLDDLDHDHDFTPHLAYGTAKLENILFTTELHRRFHDQGLSAVSFHPGGVATNFAAESTSFMRPVYRSRIGKLVLATPERGARQLVRFAQTPAGEDWESGAYYERGRVARRVHPQARDADLARRLWDRSAELVGVPAR</sequence>
<dbReference type="EMBL" id="JACGWV010000001">
    <property type="protein sequence ID" value="MBA8808196.1"/>
    <property type="molecule type" value="Genomic_DNA"/>
</dbReference>
<keyword evidence="3" id="KW-1185">Reference proteome</keyword>